<keyword evidence="1" id="KW-0614">Plasmid</keyword>
<dbReference type="AlphaFoldDB" id="A0A6M6E3R2"/>
<sequence length="327" mass="39046">MKENKVHTTRLTEYEMIWIKAMRDLTKDSSSYIHSLWYSHLSTENLGLQTDILIESILKIKDPNYKIFLDMALTEFGKTKLIKVLNRELESVIEIGFEQTLSEDNYLYSYLKNQSAKKLRIHRHCIYSTDIERTIKEFEMFLKNRYEPKLEQYITEEKNMEKQQYIPFSLNTLDTKYFLEMIEHTITLHTDLQQATEESGDFEKILLEVKALKKIKEQLKYKNKPNRVVYIHCMFTELINYAFDMIQDTVNFNSSASSLYIETGAFYEQNPNESSSYYSDLKRRWEQQVDSYKDVIGYFENKFCYSESEKANYLKQIVKKTFSVSKV</sequence>
<accession>A0A6M6E3R2</accession>
<reference evidence="1 2" key="1">
    <citation type="submission" date="2019-10" db="EMBL/GenBank/DDBJ databases">
        <title>Complete genome sequences for adaption low water activity.</title>
        <authorList>
            <person name="Zhao L."/>
            <person name="Zhong J."/>
        </authorList>
    </citation>
    <scope>NUCLEOTIDE SEQUENCE [LARGE SCALE GENOMIC DNA]</scope>
    <source>
        <strain evidence="1 2">FDU301</strain>
        <plasmid evidence="2">pfdu301a</plasmid>
    </source>
</reference>
<protein>
    <submittedName>
        <fullName evidence="1">Uncharacterized protein</fullName>
    </submittedName>
</protein>
<name>A0A6M6E3R2_PRIMG</name>
<dbReference type="Proteomes" id="UP000501076">
    <property type="component" value="Plasmid pFDU301A"/>
</dbReference>
<dbReference type="EMBL" id="CP045273">
    <property type="protein sequence ID" value="QJX80336.1"/>
    <property type="molecule type" value="Genomic_DNA"/>
</dbReference>
<geneLocation type="plasmid" evidence="2">
    <name>pfdu301a</name>
</geneLocation>
<dbReference type="RefSeq" id="WP_171778321.1">
    <property type="nucleotide sequence ID" value="NZ_CP045273.1"/>
</dbReference>
<proteinExistence type="predicted"/>
<evidence type="ECO:0000313" key="2">
    <source>
        <dbReference type="Proteomes" id="UP000501076"/>
    </source>
</evidence>
<organism evidence="1 2">
    <name type="scientific">Priestia megaterium</name>
    <name type="common">Bacillus megaterium</name>
    <dbReference type="NCBI Taxonomy" id="1404"/>
    <lineage>
        <taxon>Bacteria</taxon>
        <taxon>Bacillati</taxon>
        <taxon>Bacillota</taxon>
        <taxon>Bacilli</taxon>
        <taxon>Bacillales</taxon>
        <taxon>Bacillaceae</taxon>
        <taxon>Priestia</taxon>
    </lineage>
</organism>
<gene>
    <name evidence="1" type="ORF">FDZ14_30060</name>
</gene>
<evidence type="ECO:0000313" key="1">
    <source>
        <dbReference type="EMBL" id="QJX80336.1"/>
    </source>
</evidence>